<name>A0AA40F8T1_9PEZI</name>
<feature type="region of interest" description="Disordered" evidence="3">
    <location>
        <begin position="1033"/>
        <end position="1111"/>
    </location>
</feature>
<feature type="region of interest" description="Disordered" evidence="3">
    <location>
        <begin position="688"/>
        <end position="817"/>
    </location>
</feature>
<evidence type="ECO:0000313" key="5">
    <source>
        <dbReference type="Proteomes" id="UP001172155"/>
    </source>
</evidence>
<dbReference type="InterPro" id="IPR011990">
    <property type="entry name" value="TPR-like_helical_dom_sf"/>
</dbReference>
<dbReference type="InterPro" id="IPR051722">
    <property type="entry name" value="Endocytosis_PI4K-reg_protein"/>
</dbReference>
<protein>
    <recommendedName>
        <fullName evidence="6">Filamentation protein</fullName>
    </recommendedName>
</protein>
<comment type="similarity">
    <text evidence="2">Belongs to the YPP1 family.</text>
</comment>
<evidence type="ECO:0008006" key="6">
    <source>
        <dbReference type="Google" id="ProtNLM"/>
    </source>
</evidence>
<dbReference type="PANTHER" id="PTHR23083">
    <property type="entry name" value="TETRATRICOPEPTIDE REPEAT PROTEIN, TPR"/>
    <property type="match status" value="1"/>
</dbReference>
<feature type="compositionally biased region" description="Basic and acidic residues" evidence="3">
    <location>
        <begin position="766"/>
        <end position="788"/>
    </location>
</feature>
<dbReference type="Proteomes" id="UP001172155">
    <property type="component" value="Unassembled WGS sequence"/>
</dbReference>
<dbReference type="SMART" id="SM00028">
    <property type="entry name" value="TPR"/>
    <property type="match status" value="5"/>
</dbReference>
<comment type="caution">
    <text evidence="4">The sequence shown here is derived from an EMBL/GenBank/DDBJ whole genome shotgun (WGS) entry which is preliminary data.</text>
</comment>
<comment type="function">
    <text evidence="1">Involved in endocytosis.</text>
</comment>
<proteinExistence type="inferred from homology"/>
<evidence type="ECO:0000256" key="1">
    <source>
        <dbReference type="ARBA" id="ARBA00002550"/>
    </source>
</evidence>
<dbReference type="InterPro" id="IPR019734">
    <property type="entry name" value="TPR_rpt"/>
</dbReference>
<accession>A0AA40F8T1</accession>
<evidence type="ECO:0000313" key="4">
    <source>
        <dbReference type="EMBL" id="KAK0753338.1"/>
    </source>
</evidence>
<reference evidence="4" key="1">
    <citation type="submission" date="2023-06" db="EMBL/GenBank/DDBJ databases">
        <title>Genome-scale phylogeny and comparative genomics of the fungal order Sordariales.</title>
        <authorList>
            <consortium name="Lawrence Berkeley National Laboratory"/>
            <person name="Hensen N."/>
            <person name="Bonometti L."/>
            <person name="Westerberg I."/>
            <person name="Brannstrom I.O."/>
            <person name="Guillou S."/>
            <person name="Cros-Aarteil S."/>
            <person name="Calhoun S."/>
            <person name="Haridas S."/>
            <person name="Kuo A."/>
            <person name="Mondo S."/>
            <person name="Pangilinan J."/>
            <person name="Riley R."/>
            <person name="LaButti K."/>
            <person name="Andreopoulos B."/>
            <person name="Lipzen A."/>
            <person name="Chen C."/>
            <person name="Yanf M."/>
            <person name="Daum C."/>
            <person name="Ng V."/>
            <person name="Clum A."/>
            <person name="Steindorff A."/>
            <person name="Ohm R."/>
            <person name="Martin F."/>
            <person name="Silar P."/>
            <person name="Natvig D."/>
            <person name="Lalanne C."/>
            <person name="Gautier V."/>
            <person name="Ament-velasquez S.L."/>
            <person name="Kruys A."/>
            <person name="Hutchinson M.I."/>
            <person name="Powell A.J."/>
            <person name="Barry K."/>
            <person name="Miller A.N."/>
            <person name="Grigoriev I.V."/>
            <person name="Debuchy R."/>
            <person name="Gladieux P."/>
            <person name="Thoren M.H."/>
            <person name="Johannesson H."/>
        </authorList>
    </citation>
    <scope>NUCLEOTIDE SEQUENCE</scope>
    <source>
        <strain evidence="4">SMH3187-1</strain>
    </source>
</reference>
<evidence type="ECO:0000256" key="3">
    <source>
        <dbReference type="SAM" id="MobiDB-lite"/>
    </source>
</evidence>
<keyword evidence="5" id="KW-1185">Reference proteome</keyword>
<sequence>MVTKAASYIQQLDDARCEDNWDAVPELIRKVRKHAPDRSCLAATAEGECAITKGSQKAAPAPAPPPEIPRELPKLVPEIQNDNIHHEDRFQAKVCIGWMHWALKEYDLALAALPGNYDEENPQLDEFDGLREWTKVCGLKGAYLKANCLAREGRRAGALQAFESALHSLSGVWGTSNPRQQLRYWAELFLTEYCMLAGQAVREKETVLSDPNCLAPFRTWSKYWTGTKGSPLPGGFGFRGAVPRRRVWSEYYHVLSEIIQHDLPYPTGYAAVNNESSAKNHLRAELKKVETIYQGLLYSETRFPKANEERAEVEEFVDQVMRNWTILNGRGWREQDLGAGGRDSLSHGVLDTLYGAAMKTYHSTAVLRHLFAVHLALAEFDLAFMSFNSYFALIKKGRARVMKSGHDESALDSNATMLETVSSCVAALCRYGGREAADKARALAIELEELVQELSQSNGSTDSNPRPCPPPHSFSVAWQSIGLAHAQWARMTYDSEARVVFQDKAISCLRKSMSPEYGRAADVRGVFALAVLLAEQRKLSVAIELVKTALLADKADEENQELYHGPYWRERSLIPLWHLLALLLSARQEYTMAARACEGAIEQFKDPTVLFGGKNLNGGYRSDHLNDVAVEKTGSDGLVDEMDDYEKESILEIKMTQLAILELVEGPAVAVNASTELLTLFPRLFGDLEPKPESNAKTEPPKTSATLRSIRGSVFGSRSERTSRPRQSVMTANEKMETIPSRPATTQTAQSIATTAPTIQVTNENGDSHSSRKARRSESVKGRAESATRRTSLRKRSSSSRPRASSSGGLNHPPTIVDGDRFFTPFNDMQGAHYFAFASQKTETTGLTTLKHSNSQISSATSESTDAESDLSAVVVKAVETFGSKLPYVQFSQEHTKRRRRAMLVAVWLAIGGFYRRAGLLSDAQKAYTEANQIVEKLEAEASSDSSASVSARQAVWGQRQSIDELLADKGNLSVARERPYNAQADFETALTHFPDHGPAIVGLSNILMDIYSEKLLPPPAVGGLDVIAAAQDTSAPPGPTTKSKLDNYPLLPSEPLGLGTGGRRRSKPKRAQHEPFKTSTTPFLDNAGRDKPPPESTSITDLPPPHKATSRPLLDRLAARDRAYMLLSGLTKLGGGWNYSEAWFALARAYEESGQPDKARDALWWCVELEDARGARDWSCVGAGGGYVL</sequence>
<feature type="compositionally biased region" description="Basic and acidic residues" evidence="3">
    <location>
        <begin position="688"/>
        <end position="700"/>
    </location>
</feature>
<gene>
    <name evidence="4" type="ORF">B0T18DRAFT_423914</name>
</gene>
<evidence type="ECO:0000256" key="2">
    <source>
        <dbReference type="ARBA" id="ARBA00038251"/>
    </source>
</evidence>
<dbReference type="AlphaFoldDB" id="A0AA40F8T1"/>
<organism evidence="4 5">
    <name type="scientific">Schizothecium vesticola</name>
    <dbReference type="NCBI Taxonomy" id="314040"/>
    <lineage>
        <taxon>Eukaryota</taxon>
        <taxon>Fungi</taxon>
        <taxon>Dikarya</taxon>
        <taxon>Ascomycota</taxon>
        <taxon>Pezizomycotina</taxon>
        <taxon>Sordariomycetes</taxon>
        <taxon>Sordariomycetidae</taxon>
        <taxon>Sordariales</taxon>
        <taxon>Schizotheciaceae</taxon>
        <taxon>Schizothecium</taxon>
    </lineage>
</organism>
<dbReference type="PANTHER" id="PTHR23083:SF464">
    <property type="entry name" value="TETRATRICOPEPTIDE REPEAT DOMAIN 7, ISOFORM A"/>
    <property type="match status" value="1"/>
</dbReference>
<feature type="compositionally biased region" description="Low complexity" evidence="3">
    <location>
        <begin position="743"/>
        <end position="760"/>
    </location>
</feature>
<dbReference type="Gene3D" id="1.25.40.10">
    <property type="entry name" value="Tetratricopeptide repeat domain"/>
    <property type="match status" value="2"/>
</dbReference>
<dbReference type="SUPFAM" id="SSF48452">
    <property type="entry name" value="TPR-like"/>
    <property type="match status" value="1"/>
</dbReference>
<dbReference type="EMBL" id="JAUKUD010000001">
    <property type="protein sequence ID" value="KAK0753338.1"/>
    <property type="molecule type" value="Genomic_DNA"/>
</dbReference>